<organism evidence="1">
    <name type="scientific">Magallana gigas</name>
    <name type="common">Pacific oyster</name>
    <name type="synonym">Crassostrea gigas</name>
    <dbReference type="NCBI Taxonomy" id="29159"/>
    <lineage>
        <taxon>Eukaryota</taxon>
        <taxon>Metazoa</taxon>
        <taxon>Spiralia</taxon>
        <taxon>Lophotrochozoa</taxon>
        <taxon>Mollusca</taxon>
        <taxon>Bivalvia</taxon>
        <taxon>Autobranchia</taxon>
        <taxon>Pteriomorphia</taxon>
        <taxon>Ostreida</taxon>
        <taxon>Ostreoidea</taxon>
        <taxon>Ostreidae</taxon>
        <taxon>Magallana</taxon>
    </lineage>
</organism>
<dbReference type="InParanoid" id="K1PPN1"/>
<dbReference type="InterPro" id="IPR007053">
    <property type="entry name" value="LRAT_dom"/>
</dbReference>
<dbReference type="Pfam" id="PF04970">
    <property type="entry name" value="LRAT"/>
    <property type="match status" value="1"/>
</dbReference>
<proteinExistence type="predicted"/>
<name>K1PPN1_MAGGI</name>
<dbReference type="EMBL" id="JH815915">
    <property type="protein sequence ID" value="EKC20829.1"/>
    <property type="molecule type" value="Genomic_DNA"/>
</dbReference>
<dbReference type="HOGENOM" id="CLU_1300750_0_0_1"/>
<dbReference type="AlphaFoldDB" id="K1PPN1"/>
<dbReference type="Gene3D" id="3.90.1720.10">
    <property type="entry name" value="endopeptidase domain like (from Nostoc punctiforme)"/>
    <property type="match status" value="1"/>
</dbReference>
<sequence length="201" mass="23237">MPAAISTFSCNCIELSKGIHKEKQYDEERVNDLQHLIQLIRSGKIGSASHIRVHRPQALRILWWTFDYSYDHHFLVTEATENKLTIIHYALKRLSRIILLKGVAEIIQNSVDLSNAEEFLDFDAGVYLMTAENYPQTPQEKFEAIDRARRRLGERQYSVFYNNCDCFVSWTLNGFSYSRQAMNAEGLLLYIGILVGVIPFL</sequence>
<protein>
    <submittedName>
        <fullName evidence="1">Uncharacterized protein</fullName>
    </submittedName>
</protein>
<accession>K1PPN1</accession>
<evidence type="ECO:0000313" key="1">
    <source>
        <dbReference type="EMBL" id="EKC20829.1"/>
    </source>
</evidence>
<reference evidence="1" key="1">
    <citation type="journal article" date="2012" name="Nature">
        <title>The oyster genome reveals stress adaptation and complexity of shell formation.</title>
        <authorList>
            <person name="Zhang G."/>
            <person name="Fang X."/>
            <person name="Guo X."/>
            <person name="Li L."/>
            <person name="Luo R."/>
            <person name="Xu F."/>
            <person name="Yang P."/>
            <person name="Zhang L."/>
            <person name="Wang X."/>
            <person name="Qi H."/>
            <person name="Xiong Z."/>
            <person name="Que H."/>
            <person name="Xie Y."/>
            <person name="Holland P.W."/>
            <person name="Paps J."/>
            <person name="Zhu Y."/>
            <person name="Wu F."/>
            <person name="Chen Y."/>
            <person name="Wang J."/>
            <person name="Peng C."/>
            <person name="Meng J."/>
            <person name="Yang L."/>
            <person name="Liu J."/>
            <person name="Wen B."/>
            <person name="Zhang N."/>
            <person name="Huang Z."/>
            <person name="Zhu Q."/>
            <person name="Feng Y."/>
            <person name="Mount A."/>
            <person name="Hedgecock D."/>
            <person name="Xu Z."/>
            <person name="Liu Y."/>
            <person name="Domazet-Loso T."/>
            <person name="Du Y."/>
            <person name="Sun X."/>
            <person name="Zhang S."/>
            <person name="Liu B."/>
            <person name="Cheng P."/>
            <person name="Jiang X."/>
            <person name="Li J."/>
            <person name="Fan D."/>
            <person name="Wang W."/>
            <person name="Fu W."/>
            <person name="Wang T."/>
            <person name="Wang B."/>
            <person name="Zhang J."/>
            <person name="Peng Z."/>
            <person name="Li Y."/>
            <person name="Li N."/>
            <person name="Wang J."/>
            <person name="Chen M."/>
            <person name="He Y."/>
            <person name="Tan F."/>
            <person name="Song X."/>
            <person name="Zheng Q."/>
            <person name="Huang R."/>
            <person name="Yang H."/>
            <person name="Du X."/>
            <person name="Chen L."/>
            <person name="Yang M."/>
            <person name="Gaffney P.M."/>
            <person name="Wang S."/>
            <person name="Luo L."/>
            <person name="She Z."/>
            <person name="Ming Y."/>
            <person name="Huang W."/>
            <person name="Zhang S."/>
            <person name="Huang B."/>
            <person name="Zhang Y."/>
            <person name="Qu T."/>
            <person name="Ni P."/>
            <person name="Miao G."/>
            <person name="Wang J."/>
            <person name="Wang Q."/>
            <person name="Steinberg C.E."/>
            <person name="Wang H."/>
            <person name="Li N."/>
            <person name="Qian L."/>
            <person name="Zhang G."/>
            <person name="Li Y."/>
            <person name="Yang H."/>
            <person name="Liu X."/>
            <person name="Wang J."/>
            <person name="Yin Y."/>
            <person name="Wang J."/>
        </authorList>
    </citation>
    <scope>NUCLEOTIDE SEQUENCE [LARGE SCALE GENOMIC DNA]</scope>
    <source>
        <strain evidence="1">05x7-T-G4-1.051#20</strain>
    </source>
</reference>
<gene>
    <name evidence="1" type="ORF">CGI_10005279</name>
</gene>